<dbReference type="PANTHER" id="PTHR44068">
    <property type="entry name" value="ZGC:194242"/>
    <property type="match status" value="1"/>
</dbReference>
<keyword evidence="3" id="KW-1185">Reference proteome</keyword>
<dbReference type="GO" id="GO:0032259">
    <property type="term" value="P:methylation"/>
    <property type="evidence" value="ECO:0007669"/>
    <property type="project" value="UniProtKB-KW"/>
</dbReference>
<dbReference type="CDD" id="cd02440">
    <property type="entry name" value="AdoMet_MTases"/>
    <property type="match status" value="1"/>
</dbReference>
<organism evidence="2 3">
    <name type="scientific">Streptomyces typhae</name>
    <dbReference type="NCBI Taxonomy" id="2681492"/>
    <lineage>
        <taxon>Bacteria</taxon>
        <taxon>Bacillati</taxon>
        <taxon>Actinomycetota</taxon>
        <taxon>Actinomycetes</taxon>
        <taxon>Kitasatosporales</taxon>
        <taxon>Streptomycetaceae</taxon>
        <taxon>Streptomyces</taxon>
    </lineage>
</organism>
<dbReference type="InterPro" id="IPR050447">
    <property type="entry name" value="Erg6_SMT_methyltransf"/>
</dbReference>
<dbReference type="Proteomes" id="UP000483802">
    <property type="component" value="Unassembled WGS sequence"/>
</dbReference>
<dbReference type="Pfam" id="PF13649">
    <property type="entry name" value="Methyltransf_25"/>
    <property type="match status" value="1"/>
</dbReference>
<evidence type="ECO:0000259" key="1">
    <source>
        <dbReference type="Pfam" id="PF13649"/>
    </source>
</evidence>
<dbReference type="SUPFAM" id="SSF53335">
    <property type="entry name" value="S-adenosyl-L-methionine-dependent methyltransferases"/>
    <property type="match status" value="1"/>
</dbReference>
<accession>A0A6L6X0I7</accession>
<dbReference type="EMBL" id="WPNZ01000011">
    <property type="protein sequence ID" value="MVO87282.1"/>
    <property type="molecule type" value="Genomic_DNA"/>
</dbReference>
<keyword evidence="2" id="KW-0808">Transferase</keyword>
<proteinExistence type="predicted"/>
<evidence type="ECO:0000313" key="3">
    <source>
        <dbReference type="Proteomes" id="UP000483802"/>
    </source>
</evidence>
<sequence length="338" mass="36325">MHIFIRFGFGMRKNPPNSMSIGSWGVLMADAANTDAVNADVTNTGAKNTAAANADVSATAAEPRWRADYSHREIEETYAMLTALEEDAAGPDRHFGMWRGADDRTPVEEATRRLTDLVVGKLDAAAGRTVLDVGCGNGRPAVRIAETTGASVVGVDIDRRALAAAAAYARSRRPGADVRFTYADALRLPFPDASFDAALAFESTPHFDVARLYGALARVLRPGGRLVVETPYVRGRTTEDLLDRIGPFLSMLNAVSLDPPHEHLAAARYAGLDITELVDISPCVRGSFSRLLEELGALHGRLTERLGSRTATRLLTAFADWADAPQIGGVVMTFTRAS</sequence>
<name>A0A6L6X0I7_9ACTN</name>
<reference evidence="2 3" key="1">
    <citation type="submission" date="2019-11" db="EMBL/GenBank/DDBJ databases">
        <title>Streptomyces typhae sp. nov., a novel endophytic actinomycete isolated from the root of cattail pollen (Typha angustifolia L.).</title>
        <authorList>
            <person name="Peng C."/>
        </authorList>
    </citation>
    <scope>NUCLEOTIDE SEQUENCE [LARGE SCALE GENOMIC DNA]</scope>
    <source>
        <strain evidence="3">p1417</strain>
    </source>
</reference>
<dbReference type="InterPro" id="IPR041698">
    <property type="entry name" value="Methyltransf_25"/>
</dbReference>
<comment type="caution">
    <text evidence="2">The sequence shown here is derived from an EMBL/GenBank/DDBJ whole genome shotgun (WGS) entry which is preliminary data.</text>
</comment>
<gene>
    <name evidence="2" type="ORF">GPA10_21575</name>
</gene>
<protein>
    <submittedName>
        <fullName evidence="2">Methyltransferase domain-containing protein</fullName>
    </submittedName>
</protein>
<dbReference type="AlphaFoldDB" id="A0A6L6X0I7"/>
<feature type="domain" description="Methyltransferase" evidence="1">
    <location>
        <begin position="130"/>
        <end position="224"/>
    </location>
</feature>
<evidence type="ECO:0000313" key="2">
    <source>
        <dbReference type="EMBL" id="MVO87282.1"/>
    </source>
</evidence>
<dbReference type="GO" id="GO:0008168">
    <property type="term" value="F:methyltransferase activity"/>
    <property type="evidence" value="ECO:0007669"/>
    <property type="project" value="UniProtKB-KW"/>
</dbReference>
<dbReference type="InterPro" id="IPR029063">
    <property type="entry name" value="SAM-dependent_MTases_sf"/>
</dbReference>
<keyword evidence="2" id="KW-0489">Methyltransferase</keyword>
<dbReference type="PANTHER" id="PTHR44068:SF11">
    <property type="entry name" value="GERANYL DIPHOSPHATE 2-C-METHYLTRANSFERASE"/>
    <property type="match status" value="1"/>
</dbReference>
<dbReference type="Gene3D" id="3.40.50.150">
    <property type="entry name" value="Vaccinia Virus protein VP39"/>
    <property type="match status" value="1"/>
</dbReference>